<sequence length="428" mass="46749">MGNVTSSSVGKVLQLLGARQLDLERASSGRDTSDEELLPELVLNAYLVCEVFVWILTTGVGALAIIWATVVLLGGFSVSLEKADFWVITGIVFVLASKIVGINSNTEAIFFAQVPPAVLEVRAKQFMLWGRRRPVVGNASGQDIWNYIRVKLLGVSDVISLVALLTSLLLVLPVLAGSSCIALSIFRLVVIITRHKYRGDGSYNSNVLRALVFFYALVLAQGGLLIISLYIYLGRLTMKGWLCYQYQFQGKDKTKLIDTYVSRTSSDCIKAGVSKTINRNLVSFAVDLLQSEYSQDCISAVLLLHTFISKGAHKAHKARALFHIQSSPDCMARMFVLLSSKSAIDEESKVRLAQIVAELSSELRLSDIDKATESISSLIDPNLTKISTTGNSANNDGQSVIVISSQQETNQSSNKPNGERSNLSLFMV</sequence>
<accession>A0A1E5VFV5</accession>
<keyword evidence="2" id="KW-1133">Transmembrane helix</keyword>
<comment type="caution">
    <text evidence="3">The sequence shown here is derived from an EMBL/GenBank/DDBJ whole genome shotgun (WGS) entry which is preliminary data.</text>
</comment>
<feature type="transmembrane region" description="Helical" evidence="2">
    <location>
        <begin position="51"/>
        <end position="73"/>
    </location>
</feature>
<keyword evidence="4" id="KW-1185">Reference proteome</keyword>
<dbReference type="OrthoDB" id="685628at2759"/>
<organism evidence="3 4">
    <name type="scientific">Dichanthelium oligosanthes</name>
    <dbReference type="NCBI Taxonomy" id="888268"/>
    <lineage>
        <taxon>Eukaryota</taxon>
        <taxon>Viridiplantae</taxon>
        <taxon>Streptophyta</taxon>
        <taxon>Embryophyta</taxon>
        <taxon>Tracheophyta</taxon>
        <taxon>Spermatophyta</taxon>
        <taxon>Magnoliopsida</taxon>
        <taxon>Liliopsida</taxon>
        <taxon>Poales</taxon>
        <taxon>Poaceae</taxon>
        <taxon>PACMAD clade</taxon>
        <taxon>Panicoideae</taxon>
        <taxon>Panicodae</taxon>
        <taxon>Paniceae</taxon>
        <taxon>Dichantheliinae</taxon>
        <taxon>Dichanthelium</taxon>
    </lineage>
</organism>
<gene>
    <name evidence="3" type="ORF">BAE44_0014983</name>
</gene>
<dbReference type="PANTHER" id="PTHR33115">
    <property type="entry name" value="ARM REPEAT SUPERFAMILY PROTEIN"/>
    <property type="match status" value="1"/>
</dbReference>
<feature type="transmembrane region" description="Helical" evidence="2">
    <location>
        <begin position="207"/>
        <end position="233"/>
    </location>
</feature>
<evidence type="ECO:0000313" key="4">
    <source>
        <dbReference type="Proteomes" id="UP000095767"/>
    </source>
</evidence>
<dbReference type="Proteomes" id="UP000095767">
    <property type="component" value="Unassembled WGS sequence"/>
</dbReference>
<protein>
    <submittedName>
        <fullName evidence="3">Uncharacterized protein</fullName>
    </submittedName>
</protein>
<evidence type="ECO:0000313" key="3">
    <source>
        <dbReference type="EMBL" id="OEL23997.1"/>
    </source>
</evidence>
<feature type="region of interest" description="Disordered" evidence="1">
    <location>
        <begin position="406"/>
        <end position="428"/>
    </location>
</feature>
<dbReference type="STRING" id="888268.A0A1E5VFV5"/>
<proteinExistence type="predicted"/>
<reference evidence="3 4" key="1">
    <citation type="submission" date="2016-09" db="EMBL/GenBank/DDBJ databases">
        <title>The draft genome of Dichanthelium oligosanthes: A C3 panicoid grass species.</title>
        <authorList>
            <person name="Studer A.J."/>
            <person name="Schnable J.C."/>
            <person name="Brutnell T.P."/>
        </authorList>
    </citation>
    <scope>NUCLEOTIDE SEQUENCE [LARGE SCALE GENOMIC DNA]</scope>
    <source>
        <strain evidence="4">cv. Kellogg 1175</strain>
        <tissue evidence="3">Leaf</tissue>
    </source>
</reference>
<dbReference type="PANTHER" id="PTHR33115:SF72">
    <property type="match status" value="1"/>
</dbReference>
<keyword evidence="2" id="KW-0812">Transmembrane</keyword>
<evidence type="ECO:0000256" key="1">
    <source>
        <dbReference type="SAM" id="MobiDB-lite"/>
    </source>
</evidence>
<dbReference type="EMBL" id="LWDX02041008">
    <property type="protein sequence ID" value="OEL23997.1"/>
    <property type="molecule type" value="Genomic_DNA"/>
</dbReference>
<evidence type="ECO:0000256" key="2">
    <source>
        <dbReference type="SAM" id="Phobius"/>
    </source>
</evidence>
<feature type="transmembrane region" description="Helical" evidence="2">
    <location>
        <begin position="85"/>
        <end position="102"/>
    </location>
</feature>
<keyword evidence="2" id="KW-0472">Membrane</keyword>
<feature type="transmembrane region" description="Helical" evidence="2">
    <location>
        <begin position="158"/>
        <end position="186"/>
    </location>
</feature>
<name>A0A1E5VFV5_9POAL</name>
<dbReference type="AlphaFoldDB" id="A0A1E5VFV5"/>